<organism evidence="2 3">
    <name type="scientific">Holothuria leucospilota</name>
    <name type="common">Black long sea cucumber</name>
    <name type="synonym">Mertensiothuria leucospilota</name>
    <dbReference type="NCBI Taxonomy" id="206669"/>
    <lineage>
        <taxon>Eukaryota</taxon>
        <taxon>Metazoa</taxon>
        <taxon>Echinodermata</taxon>
        <taxon>Eleutherozoa</taxon>
        <taxon>Echinozoa</taxon>
        <taxon>Holothuroidea</taxon>
        <taxon>Aspidochirotacea</taxon>
        <taxon>Aspidochirotida</taxon>
        <taxon>Holothuriidae</taxon>
        <taxon>Holothuria</taxon>
    </lineage>
</organism>
<name>A0A9Q1CSJ0_HOLLE</name>
<evidence type="ECO:0000313" key="3">
    <source>
        <dbReference type="Proteomes" id="UP001152320"/>
    </source>
</evidence>
<keyword evidence="3" id="KW-1185">Reference proteome</keyword>
<feature type="domain" description="Retrovirus-related Pol polyprotein from transposon TNT 1-94-like beta-barrel" evidence="1">
    <location>
        <begin position="71"/>
        <end position="158"/>
    </location>
</feature>
<proteinExistence type="predicted"/>
<dbReference type="Pfam" id="PF22936">
    <property type="entry name" value="Pol_BBD"/>
    <property type="match status" value="1"/>
</dbReference>
<dbReference type="EMBL" id="JAIZAY010000001">
    <property type="protein sequence ID" value="KAJ8050275.1"/>
    <property type="molecule type" value="Genomic_DNA"/>
</dbReference>
<comment type="caution">
    <text evidence="2">The sequence shown here is derived from an EMBL/GenBank/DDBJ whole genome shotgun (WGS) entry which is preliminary data.</text>
</comment>
<evidence type="ECO:0000313" key="2">
    <source>
        <dbReference type="EMBL" id="KAJ8050275.1"/>
    </source>
</evidence>
<dbReference type="AlphaFoldDB" id="A0A9Q1CSJ0"/>
<reference evidence="2" key="1">
    <citation type="submission" date="2021-10" db="EMBL/GenBank/DDBJ databases">
        <title>Tropical sea cucumber genome reveals ecological adaptation and Cuvierian tubules defense mechanism.</title>
        <authorList>
            <person name="Chen T."/>
        </authorList>
    </citation>
    <scope>NUCLEOTIDE SEQUENCE</scope>
    <source>
        <strain evidence="2">Nanhai2018</strain>
        <tissue evidence="2">Muscle</tissue>
    </source>
</reference>
<gene>
    <name evidence="2" type="ORF">HOLleu_03413</name>
</gene>
<dbReference type="InterPro" id="IPR054722">
    <property type="entry name" value="PolX-like_BBD"/>
</dbReference>
<dbReference type="OrthoDB" id="8938935at2759"/>
<accession>A0A9Q1CSJ0</accession>
<protein>
    <recommendedName>
        <fullName evidence="1">Retrovirus-related Pol polyprotein from transposon TNT 1-94-like beta-barrel domain-containing protein</fullName>
    </recommendedName>
</protein>
<sequence length="206" mass="23228">MVLKGLPESYKPFIVVVTQSEKQQTFPESKAALRSFEETENARNSADCDSMMKTASSPDTRLKFNQNGNLLVDCGATSHIVTDELKFESFDESFRPENHFVELADGSRSNRIAHKRGDANVRIMDADGRCVIAKLENALYIPTFPRSLFSVQAATAKGGTVIFHPKYAEIIHKDGVRFKIEKYGRLYYLHTYENSKPLSDSIMHVT</sequence>
<evidence type="ECO:0000259" key="1">
    <source>
        <dbReference type="Pfam" id="PF22936"/>
    </source>
</evidence>
<dbReference type="Proteomes" id="UP001152320">
    <property type="component" value="Chromosome 1"/>
</dbReference>